<dbReference type="InterPro" id="IPR016166">
    <property type="entry name" value="FAD-bd_PCMH"/>
</dbReference>
<dbReference type="InterPro" id="IPR016169">
    <property type="entry name" value="FAD-bd_PCMH_sub2"/>
</dbReference>
<keyword evidence="8 16" id="KW-0274">FAD</keyword>
<dbReference type="NCBIfam" id="NF010480">
    <property type="entry name" value="PRK13905.1"/>
    <property type="match status" value="1"/>
</dbReference>
<evidence type="ECO:0000256" key="8">
    <source>
        <dbReference type="ARBA" id="ARBA00022827"/>
    </source>
</evidence>
<dbReference type="UniPathway" id="UPA00219"/>
<evidence type="ECO:0000256" key="7">
    <source>
        <dbReference type="ARBA" id="ARBA00022630"/>
    </source>
</evidence>
<evidence type="ECO:0000313" key="18">
    <source>
        <dbReference type="EMBL" id="PIP21971.1"/>
    </source>
</evidence>
<comment type="catalytic activity">
    <reaction evidence="15 16">
        <text>UDP-N-acetyl-alpha-D-muramate + NADP(+) = UDP-N-acetyl-3-O-(1-carboxyvinyl)-alpha-D-glucosamine + NADPH + H(+)</text>
        <dbReference type="Rhea" id="RHEA:12248"/>
        <dbReference type="ChEBI" id="CHEBI:15378"/>
        <dbReference type="ChEBI" id="CHEBI:57783"/>
        <dbReference type="ChEBI" id="CHEBI:58349"/>
        <dbReference type="ChEBI" id="CHEBI:68483"/>
        <dbReference type="ChEBI" id="CHEBI:70757"/>
        <dbReference type="EC" id="1.3.1.98"/>
    </reaction>
</comment>
<evidence type="ECO:0000256" key="4">
    <source>
        <dbReference type="ARBA" id="ARBA00004752"/>
    </source>
</evidence>
<dbReference type="SUPFAM" id="SSF56176">
    <property type="entry name" value="FAD-binding/transporter-associated domain-like"/>
    <property type="match status" value="1"/>
</dbReference>
<dbReference type="Gene3D" id="3.30.465.10">
    <property type="match status" value="1"/>
</dbReference>
<keyword evidence="9 16" id="KW-0521">NADP</keyword>
<evidence type="ECO:0000256" key="15">
    <source>
        <dbReference type="ARBA" id="ARBA00048914"/>
    </source>
</evidence>
<dbReference type="GO" id="GO:0071949">
    <property type="term" value="F:FAD binding"/>
    <property type="evidence" value="ECO:0007669"/>
    <property type="project" value="InterPro"/>
</dbReference>
<proteinExistence type="inferred from homology"/>
<feature type="domain" description="FAD-binding PCMH-type" evidence="17">
    <location>
        <begin position="29"/>
        <end position="198"/>
    </location>
</feature>
<protein>
    <recommendedName>
        <fullName evidence="16">UDP-N-acetylenolpyruvoylglucosamine reductase</fullName>
        <ecNumber evidence="16">1.3.1.98</ecNumber>
    </recommendedName>
    <alternativeName>
        <fullName evidence="16">UDP-N-acetylmuramate dehydrogenase</fullName>
    </alternativeName>
</protein>
<evidence type="ECO:0000256" key="9">
    <source>
        <dbReference type="ARBA" id="ARBA00022857"/>
    </source>
</evidence>
<dbReference type="GO" id="GO:0008360">
    <property type="term" value="P:regulation of cell shape"/>
    <property type="evidence" value="ECO:0007669"/>
    <property type="project" value="UniProtKB-KW"/>
</dbReference>
<dbReference type="Proteomes" id="UP000231567">
    <property type="component" value="Unassembled WGS sequence"/>
</dbReference>
<dbReference type="PROSITE" id="PS51387">
    <property type="entry name" value="FAD_PCMH"/>
    <property type="match status" value="1"/>
</dbReference>
<evidence type="ECO:0000256" key="13">
    <source>
        <dbReference type="ARBA" id="ARBA00023306"/>
    </source>
</evidence>
<evidence type="ECO:0000313" key="19">
    <source>
        <dbReference type="Proteomes" id="UP000231567"/>
    </source>
</evidence>
<comment type="caution">
    <text evidence="18">The sequence shown here is derived from an EMBL/GenBank/DDBJ whole genome shotgun (WGS) entry which is preliminary data.</text>
</comment>
<keyword evidence="7 16" id="KW-0285">Flavoprotein</keyword>
<evidence type="ECO:0000256" key="11">
    <source>
        <dbReference type="ARBA" id="ARBA00022984"/>
    </source>
</evidence>
<comment type="function">
    <text evidence="2 16">Cell wall formation.</text>
</comment>
<evidence type="ECO:0000259" key="17">
    <source>
        <dbReference type="PROSITE" id="PS51387"/>
    </source>
</evidence>
<feature type="active site" evidence="16">
    <location>
        <position position="173"/>
    </location>
</feature>
<dbReference type="InterPro" id="IPR003170">
    <property type="entry name" value="MurB"/>
</dbReference>
<dbReference type="Gene3D" id="3.30.43.10">
    <property type="entry name" value="Uridine Diphospho-n-acetylenolpyruvylglucosamine Reductase, domain 2"/>
    <property type="match status" value="1"/>
</dbReference>
<keyword evidence="14 16" id="KW-0961">Cell wall biogenesis/degradation</keyword>
<evidence type="ECO:0000256" key="1">
    <source>
        <dbReference type="ARBA" id="ARBA00001974"/>
    </source>
</evidence>
<keyword evidence="11 16" id="KW-0573">Peptidoglycan synthesis</keyword>
<dbReference type="InterPro" id="IPR011601">
    <property type="entry name" value="MurB_C"/>
</dbReference>
<keyword evidence="5 16" id="KW-0963">Cytoplasm</keyword>
<dbReference type="HAMAP" id="MF_00037">
    <property type="entry name" value="MurB"/>
    <property type="match status" value="1"/>
</dbReference>
<comment type="similarity">
    <text evidence="16">Belongs to the MurB family.</text>
</comment>
<dbReference type="PANTHER" id="PTHR21071:SF4">
    <property type="entry name" value="UDP-N-ACETYLENOLPYRUVOYLGLUCOSAMINE REDUCTASE"/>
    <property type="match status" value="1"/>
</dbReference>
<evidence type="ECO:0000256" key="2">
    <source>
        <dbReference type="ARBA" id="ARBA00003921"/>
    </source>
</evidence>
<evidence type="ECO:0000256" key="5">
    <source>
        <dbReference type="ARBA" id="ARBA00022490"/>
    </source>
</evidence>
<dbReference type="GO" id="GO:0051301">
    <property type="term" value="P:cell division"/>
    <property type="evidence" value="ECO:0007669"/>
    <property type="project" value="UniProtKB-KW"/>
</dbReference>
<dbReference type="InterPro" id="IPR016167">
    <property type="entry name" value="FAD-bd_PCMH_sub1"/>
</dbReference>
<reference evidence="18 19" key="1">
    <citation type="submission" date="2017-09" db="EMBL/GenBank/DDBJ databases">
        <title>Depth-based differentiation of microbial function through sediment-hosted aquifers and enrichment of novel symbionts in the deep terrestrial subsurface.</title>
        <authorList>
            <person name="Probst A.J."/>
            <person name="Ladd B."/>
            <person name="Jarett J.K."/>
            <person name="Geller-Mcgrath D.E."/>
            <person name="Sieber C.M."/>
            <person name="Emerson J.B."/>
            <person name="Anantharaman K."/>
            <person name="Thomas B.C."/>
            <person name="Malmstrom R."/>
            <person name="Stieglmeier M."/>
            <person name="Klingl A."/>
            <person name="Woyke T."/>
            <person name="Ryan C.M."/>
            <person name="Banfield J.F."/>
        </authorList>
    </citation>
    <scope>NUCLEOTIDE SEQUENCE [LARGE SCALE GENOMIC DNA]</scope>
    <source>
        <strain evidence="18">CG23_combo_of_CG06-09_8_20_14_all_40_13</strain>
    </source>
</reference>
<keyword evidence="6 16" id="KW-0132">Cell division</keyword>
<dbReference type="NCBIfam" id="TIGR00179">
    <property type="entry name" value="murB"/>
    <property type="match status" value="1"/>
</dbReference>
<organism evidence="18 19">
    <name type="scientific">Candidatus Nealsonbacteria bacterium CG23_combo_of_CG06-09_8_20_14_all_40_13</name>
    <dbReference type="NCBI Taxonomy" id="1974724"/>
    <lineage>
        <taxon>Bacteria</taxon>
        <taxon>Candidatus Nealsoniibacteriota</taxon>
    </lineage>
</organism>
<dbReference type="InterPro" id="IPR036635">
    <property type="entry name" value="MurB_C_sf"/>
</dbReference>
<evidence type="ECO:0000256" key="12">
    <source>
        <dbReference type="ARBA" id="ARBA00023002"/>
    </source>
</evidence>
<dbReference type="Pfam" id="PF01565">
    <property type="entry name" value="FAD_binding_4"/>
    <property type="match status" value="1"/>
</dbReference>
<dbReference type="PANTHER" id="PTHR21071">
    <property type="entry name" value="UDP-N-ACETYLENOLPYRUVOYLGLUCOSAMINE REDUCTASE"/>
    <property type="match status" value="1"/>
</dbReference>
<dbReference type="AlphaFoldDB" id="A0A2G9YTZ6"/>
<dbReference type="InterPro" id="IPR036318">
    <property type="entry name" value="FAD-bd_PCMH-like_sf"/>
</dbReference>
<evidence type="ECO:0000256" key="16">
    <source>
        <dbReference type="HAMAP-Rule" id="MF_00037"/>
    </source>
</evidence>
<name>A0A2G9YTZ6_9BACT</name>
<dbReference type="Gene3D" id="3.90.78.10">
    <property type="entry name" value="UDP-N-acetylenolpyruvoylglucosamine reductase, C-terminal domain"/>
    <property type="match status" value="1"/>
</dbReference>
<dbReference type="InterPro" id="IPR006094">
    <property type="entry name" value="Oxid_FAD_bind_N"/>
</dbReference>
<dbReference type="Pfam" id="PF02873">
    <property type="entry name" value="MurB_C"/>
    <property type="match status" value="1"/>
</dbReference>
<dbReference type="EMBL" id="PCRM01000001">
    <property type="protein sequence ID" value="PIP21971.1"/>
    <property type="molecule type" value="Genomic_DNA"/>
</dbReference>
<comment type="subcellular location">
    <subcellularLocation>
        <location evidence="3 16">Cytoplasm</location>
    </subcellularLocation>
</comment>
<evidence type="ECO:0000256" key="10">
    <source>
        <dbReference type="ARBA" id="ARBA00022960"/>
    </source>
</evidence>
<evidence type="ECO:0000256" key="14">
    <source>
        <dbReference type="ARBA" id="ARBA00023316"/>
    </source>
</evidence>
<comment type="cofactor">
    <cofactor evidence="1 16">
        <name>FAD</name>
        <dbReference type="ChEBI" id="CHEBI:57692"/>
    </cofactor>
</comment>
<dbReference type="GO" id="GO:0071555">
    <property type="term" value="P:cell wall organization"/>
    <property type="evidence" value="ECO:0007669"/>
    <property type="project" value="UniProtKB-KW"/>
</dbReference>
<dbReference type="GO" id="GO:0005829">
    <property type="term" value="C:cytosol"/>
    <property type="evidence" value="ECO:0007669"/>
    <property type="project" value="TreeGrafter"/>
</dbReference>
<dbReference type="EC" id="1.3.1.98" evidence="16"/>
<keyword evidence="13 16" id="KW-0131">Cell cycle</keyword>
<feature type="active site" evidence="16">
    <location>
        <position position="311"/>
    </location>
</feature>
<gene>
    <name evidence="16" type="primary">murB</name>
    <name evidence="18" type="ORF">COX39_00010</name>
</gene>
<evidence type="ECO:0000256" key="3">
    <source>
        <dbReference type="ARBA" id="ARBA00004496"/>
    </source>
</evidence>
<comment type="pathway">
    <text evidence="4 16">Cell wall biogenesis; peptidoglycan biosynthesis.</text>
</comment>
<keyword evidence="10 16" id="KW-0133">Cell shape</keyword>
<keyword evidence="12 16" id="KW-0560">Oxidoreductase</keyword>
<feature type="active site" description="Proton donor" evidence="16">
    <location>
        <position position="227"/>
    </location>
</feature>
<sequence>MDKGKKLAKALGKKLEENVILKELTTLKVGGVADFFYQAETIDELVKAVLACWKIGMPCFVLGNGSNIIVSDFGFPGLVIKNCTSNISLMPDKGQVIADSGVPLSLVIMKSASQELSGLEPLFFIPGTVGGAVYTNAGAHGVEIGSFVKSITALMPSEKIVRLNQNLMQFSYRNLRFKKIKSAKKPVILSVKLQLAHSKREDISQRLAQFKNWRQHHQPLGELSAGSIFKNPSGNFSTTLSEKEVNAQKTAGYLIEQAGGKKMRAGGAAVSKKHANFFINKGKANARDFRQLIEEVREKVRQQSGILLEEEIEYMGHW</sequence>
<dbReference type="GO" id="GO:0009252">
    <property type="term" value="P:peptidoglycan biosynthetic process"/>
    <property type="evidence" value="ECO:0007669"/>
    <property type="project" value="UniProtKB-UniRule"/>
</dbReference>
<dbReference type="GO" id="GO:0008762">
    <property type="term" value="F:UDP-N-acetylmuramate dehydrogenase activity"/>
    <property type="evidence" value="ECO:0007669"/>
    <property type="project" value="UniProtKB-UniRule"/>
</dbReference>
<evidence type="ECO:0000256" key="6">
    <source>
        <dbReference type="ARBA" id="ARBA00022618"/>
    </source>
</evidence>
<accession>A0A2G9YTZ6</accession>
<dbReference type="SUPFAM" id="SSF56194">
    <property type="entry name" value="Uridine diphospho-N-Acetylenolpyruvylglucosamine reductase, MurB, C-terminal domain"/>
    <property type="match status" value="1"/>
</dbReference>